<evidence type="ECO:0000313" key="2">
    <source>
        <dbReference type="Proteomes" id="UP000568751"/>
    </source>
</evidence>
<organism evidence="1 2">
    <name type="scientific">Candidatus Thiodubiliella endoseptemdiera</name>
    <dbReference type="NCBI Taxonomy" id="2738886"/>
    <lineage>
        <taxon>Bacteria</taxon>
        <taxon>Pseudomonadati</taxon>
        <taxon>Pseudomonadota</taxon>
        <taxon>Gammaproteobacteria</taxon>
        <taxon>Candidatus Pseudothioglobaceae</taxon>
        <taxon>Candidatus Thiodubiliella</taxon>
    </lineage>
</organism>
<name>A0A853F7P3_9GAMM</name>
<sequence>MVVGEGPMAPLNTTTINNLLLRWTSPNPTATSTHGLYKYSSRTICFKAGDVISLTLTMSETLKLNNTTGSKVAGCRQRL</sequence>
<dbReference type="EMBL" id="JACCHT010000002">
    <property type="protein sequence ID" value="NYT28190.1"/>
    <property type="molecule type" value="Genomic_DNA"/>
</dbReference>
<comment type="caution">
    <text evidence="1">The sequence shown here is derived from an EMBL/GenBank/DDBJ whole genome shotgun (WGS) entry which is preliminary data.</text>
</comment>
<reference evidence="1 2" key="1">
    <citation type="submission" date="2020-05" db="EMBL/GenBank/DDBJ databases">
        <title>Horizontal transmission and recombination maintain forever young bacterial symbiont genomes.</title>
        <authorList>
            <person name="Russell S.L."/>
            <person name="Pepper-Tunick E."/>
            <person name="Svedberg J."/>
            <person name="Byrne A."/>
            <person name="Ruelas Castillo J."/>
            <person name="Vollmers C."/>
            <person name="Beinart R.A."/>
            <person name="Corbett-Detig R."/>
        </authorList>
    </citation>
    <scope>NUCLEOTIDE SEQUENCE [LARGE SCALE GENOMIC DNA]</scope>
    <source>
        <strain evidence="1">455</strain>
    </source>
</reference>
<proteinExistence type="predicted"/>
<dbReference type="AlphaFoldDB" id="A0A853F7P3"/>
<accession>A0A853F7P3</accession>
<evidence type="ECO:0000313" key="1">
    <source>
        <dbReference type="EMBL" id="NYT28190.1"/>
    </source>
</evidence>
<dbReference type="Proteomes" id="UP000568751">
    <property type="component" value="Unassembled WGS sequence"/>
</dbReference>
<protein>
    <submittedName>
        <fullName evidence="1">Uncharacterized protein</fullName>
    </submittedName>
</protein>
<gene>
    <name evidence="1" type="ORF">H0A76_10060</name>
</gene>